<dbReference type="InterPro" id="IPR011935">
    <property type="entry name" value="CHP02231"/>
</dbReference>
<dbReference type="EMBL" id="JAUSVX010000008">
    <property type="protein sequence ID" value="MDQ0471221.1"/>
    <property type="molecule type" value="Genomic_DNA"/>
</dbReference>
<keyword evidence="5" id="KW-1185">Reference proteome</keyword>
<keyword evidence="1" id="KW-0732">Signal</keyword>
<evidence type="ECO:0000259" key="2">
    <source>
        <dbReference type="Pfam" id="PF13598"/>
    </source>
</evidence>
<accession>A0ABU0JAD1</accession>
<feature type="signal peptide" evidence="1">
    <location>
        <begin position="1"/>
        <end position="18"/>
    </location>
</feature>
<dbReference type="PANTHER" id="PTHR31005:SF8">
    <property type="entry name" value="DUF4139 DOMAIN-CONTAINING PROTEIN"/>
    <property type="match status" value="1"/>
</dbReference>
<dbReference type="Pfam" id="PF13598">
    <property type="entry name" value="DUF4139"/>
    <property type="match status" value="1"/>
</dbReference>
<organism evidence="4 5">
    <name type="scientific">Labrys wisconsinensis</name>
    <dbReference type="NCBI Taxonomy" id="425677"/>
    <lineage>
        <taxon>Bacteria</taxon>
        <taxon>Pseudomonadati</taxon>
        <taxon>Pseudomonadota</taxon>
        <taxon>Alphaproteobacteria</taxon>
        <taxon>Hyphomicrobiales</taxon>
        <taxon>Xanthobacteraceae</taxon>
        <taxon>Labrys</taxon>
    </lineage>
</organism>
<sequence length="545" mass="57907">MRHALALVFALTTAPAFAADLAVGSRVDAVTVYPDGATVTRILDFEAPAGDTTLVASDFPVGLDPASIRLDASAAPGVSVAGVDARQVFPEQPAPDAGLDRQVQDLKDRRAGVEGEIAALLVKQGFIERIAKSAVIGGGKGPDDKPFDPAALRAAWNTVGDDLKDVNEALRQAGLRARAIDEDIARATARSDGRPQGQQRMELRIALGAGEAVHGRIAVSYRIDDAGWTPLYDARLDSTKGALELVRRARITQSTGEDWTDVALTVSTARATAGASVPKLETKLVTLYQPPIAVGEAAPPPADAMAPMPRKAMRPAAPAAATPLPKPGREQEAKLDTGGFQSSWTLPARTSIASGPATKALRLASTTIAPDIVARTAPALQATAYLEARFDHAEDTPLFPGPVSVYRDGLYAGQADMPLATRGEPIRLGFGADDRIKVDRVVTRKLETDSGLIRSTRSDRRDFKISLRNGRPTPIKVSVEEALPVSEIADVKVEMSPQTTPPTTKNADDRRGIMVWTYDLPAGGTQEIKFGYKVSWPGDLDVELD</sequence>
<gene>
    <name evidence="4" type="ORF">QO011_004244</name>
</gene>
<evidence type="ECO:0000256" key="1">
    <source>
        <dbReference type="SAM" id="SignalP"/>
    </source>
</evidence>
<feature type="domain" description="DUF4140" evidence="3">
    <location>
        <begin position="30"/>
        <end position="120"/>
    </location>
</feature>
<dbReference type="PANTHER" id="PTHR31005">
    <property type="entry name" value="DUF4139 DOMAIN-CONTAINING PROTEIN"/>
    <property type="match status" value="1"/>
</dbReference>
<proteinExistence type="predicted"/>
<dbReference type="Pfam" id="PF13600">
    <property type="entry name" value="DUF4140"/>
    <property type="match status" value="1"/>
</dbReference>
<dbReference type="InterPro" id="IPR037291">
    <property type="entry name" value="DUF4139"/>
</dbReference>
<evidence type="ECO:0000313" key="5">
    <source>
        <dbReference type="Proteomes" id="UP001242480"/>
    </source>
</evidence>
<dbReference type="Proteomes" id="UP001242480">
    <property type="component" value="Unassembled WGS sequence"/>
</dbReference>
<comment type="caution">
    <text evidence="4">The sequence shown here is derived from an EMBL/GenBank/DDBJ whole genome shotgun (WGS) entry which is preliminary data.</text>
</comment>
<evidence type="ECO:0000313" key="4">
    <source>
        <dbReference type="EMBL" id="MDQ0471221.1"/>
    </source>
</evidence>
<dbReference type="NCBIfam" id="TIGR02231">
    <property type="entry name" value="mucoidy inhibitor MuiA family protein"/>
    <property type="match status" value="1"/>
</dbReference>
<reference evidence="4 5" key="1">
    <citation type="submission" date="2023-07" db="EMBL/GenBank/DDBJ databases">
        <title>Genomic Encyclopedia of Type Strains, Phase IV (KMG-IV): sequencing the most valuable type-strain genomes for metagenomic binning, comparative biology and taxonomic classification.</title>
        <authorList>
            <person name="Goeker M."/>
        </authorList>
    </citation>
    <scope>NUCLEOTIDE SEQUENCE [LARGE SCALE GENOMIC DNA]</scope>
    <source>
        <strain evidence="4 5">DSM 19619</strain>
    </source>
</reference>
<protein>
    <submittedName>
        <fullName evidence="4">Uncharacterized protein (TIGR02231 family)</fullName>
    </submittedName>
</protein>
<dbReference type="InterPro" id="IPR025554">
    <property type="entry name" value="DUF4140"/>
</dbReference>
<feature type="domain" description="DUF4139" evidence="2">
    <location>
        <begin position="218"/>
        <end position="537"/>
    </location>
</feature>
<name>A0ABU0JAD1_9HYPH</name>
<dbReference type="RefSeq" id="WP_307275975.1">
    <property type="nucleotide sequence ID" value="NZ_JAUSVX010000008.1"/>
</dbReference>
<evidence type="ECO:0000259" key="3">
    <source>
        <dbReference type="Pfam" id="PF13600"/>
    </source>
</evidence>
<feature type="chain" id="PRO_5047374977" evidence="1">
    <location>
        <begin position="19"/>
        <end position="545"/>
    </location>
</feature>